<proteinExistence type="predicted"/>
<evidence type="ECO:0000313" key="5">
    <source>
        <dbReference type="EMBL" id="TJY65713.1"/>
    </source>
</evidence>
<keyword evidence="1" id="KW-0812">Transmembrane</keyword>
<dbReference type="SUPFAM" id="SSF54001">
    <property type="entry name" value="Cysteine proteinases"/>
    <property type="match status" value="1"/>
</dbReference>
<protein>
    <submittedName>
        <fullName evidence="5">DUF3857 domain-containing protein</fullName>
    </submittedName>
</protein>
<dbReference type="AlphaFoldDB" id="A0A4U0H277"/>
<feature type="transmembrane region" description="Helical" evidence="1">
    <location>
        <begin position="784"/>
        <end position="805"/>
    </location>
</feature>
<feature type="chain" id="PRO_5021011645" evidence="2">
    <location>
        <begin position="23"/>
        <end position="881"/>
    </location>
</feature>
<feature type="domain" description="Transglutaminase-like" evidence="3">
    <location>
        <begin position="281"/>
        <end position="359"/>
    </location>
</feature>
<dbReference type="Gene3D" id="2.60.40.3140">
    <property type="match status" value="1"/>
</dbReference>
<organism evidence="5 6">
    <name type="scientific">Sphingobacterium alkalisoli</name>
    <dbReference type="NCBI Taxonomy" id="1874115"/>
    <lineage>
        <taxon>Bacteria</taxon>
        <taxon>Pseudomonadati</taxon>
        <taxon>Bacteroidota</taxon>
        <taxon>Sphingobacteriia</taxon>
        <taxon>Sphingobacteriales</taxon>
        <taxon>Sphingobacteriaceae</taxon>
        <taxon>Sphingobacterium</taxon>
    </lineage>
</organism>
<keyword evidence="1" id="KW-1133">Transmembrane helix</keyword>
<name>A0A4U0H277_9SPHI</name>
<evidence type="ECO:0000256" key="1">
    <source>
        <dbReference type="SAM" id="Phobius"/>
    </source>
</evidence>
<feature type="transmembrane region" description="Helical" evidence="1">
    <location>
        <begin position="701"/>
        <end position="726"/>
    </location>
</feature>
<gene>
    <name evidence="5" type="ORF">FAZ19_11355</name>
</gene>
<evidence type="ECO:0000313" key="6">
    <source>
        <dbReference type="Proteomes" id="UP000309872"/>
    </source>
</evidence>
<dbReference type="EMBL" id="SUKA01000003">
    <property type="protein sequence ID" value="TJY65713.1"/>
    <property type="molecule type" value="Genomic_DNA"/>
</dbReference>
<feature type="transmembrane region" description="Helical" evidence="1">
    <location>
        <begin position="817"/>
        <end position="833"/>
    </location>
</feature>
<feature type="transmembrane region" description="Helical" evidence="1">
    <location>
        <begin position="746"/>
        <end position="772"/>
    </location>
</feature>
<feature type="domain" description="DUF3857" evidence="4">
    <location>
        <begin position="69"/>
        <end position="227"/>
    </location>
</feature>
<keyword evidence="2" id="KW-0732">Signal</keyword>
<keyword evidence="1" id="KW-0472">Membrane</keyword>
<dbReference type="Pfam" id="PF12969">
    <property type="entry name" value="DUF3857"/>
    <property type="match status" value="1"/>
</dbReference>
<reference evidence="5 6" key="1">
    <citation type="submission" date="2019-04" db="EMBL/GenBank/DDBJ databases">
        <title>Sphingobacterium olei sp. nov., isolated from oil-contaminated soil.</title>
        <authorList>
            <person name="Liu B."/>
        </authorList>
    </citation>
    <scope>NUCLEOTIDE SEQUENCE [LARGE SCALE GENOMIC DNA]</scope>
    <source>
        <strain evidence="5 6">Y3L14</strain>
    </source>
</reference>
<dbReference type="InterPro" id="IPR024618">
    <property type="entry name" value="DUF3857"/>
</dbReference>
<dbReference type="RefSeq" id="WP_136820842.1">
    <property type="nucleotide sequence ID" value="NZ_BMJX01000003.1"/>
</dbReference>
<evidence type="ECO:0000259" key="3">
    <source>
        <dbReference type="Pfam" id="PF01841"/>
    </source>
</evidence>
<dbReference type="Gene3D" id="3.10.620.30">
    <property type="match status" value="1"/>
</dbReference>
<dbReference type="OrthoDB" id="98874at2"/>
<dbReference type="InterPro" id="IPR002931">
    <property type="entry name" value="Transglutaminase-like"/>
</dbReference>
<feature type="signal peptide" evidence="2">
    <location>
        <begin position="1"/>
        <end position="22"/>
    </location>
</feature>
<evidence type="ECO:0000259" key="4">
    <source>
        <dbReference type="Pfam" id="PF12969"/>
    </source>
</evidence>
<dbReference type="InterPro" id="IPR019690">
    <property type="entry name" value="DUF2569"/>
</dbReference>
<dbReference type="Proteomes" id="UP000309872">
    <property type="component" value="Unassembled WGS sequence"/>
</dbReference>
<keyword evidence="6" id="KW-1185">Reference proteome</keyword>
<dbReference type="InterPro" id="IPR038765">
    <property type="entry name" value="Papain-like_cys_pep_sf"/>
</dbReference>
<accession>A0A4U0H277</accession>
<comment type="caution">
    <text evidence="5">The sequence shown here is derived from an EMBL/GenBank/DDBJ whole genome shotgun (WGS) entry which is preliminary data.</text>
</comment>
<dbReference type="Pfam" id="PF01841">
    <property type="entry name" value="Transglut_core"/>
    <property type="match status" value="1"/>
</dbReference>
<dbReference type="Pfam" id="PF10754">
    <property type="entry name" value="DUF2569"/>
    <property type="match status" value="1"/>
</dbReference>
<evidence type="ECO:0000256" key="2">
    <source>
        <dbReference type="SAM" id="SignalP"/>
    </source>
</evidence>
<sequence>MKLRRTFCLTLFLFCLQLISYAASPQLTKTTVPAWVRLSQKQPKIPNLEDISDGYYFESIDYQVNLAAQTRFSRTVKVLTENAGAENAGQIYINFEPKYQTLILHELYLLRDGKRLDRLNMSKFELMPYETELSRSIYNGTYSAYLLLEDLRKDDKIVLSYSVKGFNPVFGEKFFDSYTLQGFEPTGLLHVNYIVPKGRKLNFKTFMGATAPTQHDHGLATAYYWDIAGTDKTEYEPNTPLWHTTKQRIECSEFEKWSDVGKWASDVNPIPALVKPGKLQQFAEDLWQKAKGDSMEYARQITDFVQNEIRYMGIEVGEYSHRANSPEKVFAQRYGDCKDKSVLLASMLKYKGIDSELALVNSLEEYNLDEYLPSPAAFNHMVVYFSVDGRGQFIDPTITDQGGALRDRYFPFYGKVLWAKPGATMYDTEKIVAGNTRVEERFHLQKDGAAILDVLTIYTGSDADNIRSYFKQNAKNQIEKSYLEYYQRLYKQTTKQSTLTYEDDMAGNIFQVKESYSIKKISELDLTTNRNAVSVYAPNLSSLLPDVMESRVAPIALSYPLAIEHDVYIINPEGVNIPTMRENSFTARESYYYGKTVTTSKDTIKIAFRLGFHDTYVKDVGIQEYITDFSDKNSIFSAAIFLDNDGFVTGSNTHNQLNWWSVFGFICLLVLFTWTTFRYYHARKASSLIPLYDEAEYNDIGGWLILLAIALFVSPIRIFFSVMIPLSFSEQVWASLSYNVGVSPFVYGMFLIAEFIANTMIMFLSAYCFYLLIKKRDIFPQTLFALLMLQVLAILLDIFVSLAIFNNKIAQHIESTEMVRGIFFAIIWSLYLFKSTRVKGTFVVPHTSKVEPQLAFVKTSTLTHPSTETQYKTDDDEDVKN</sequence>
<feature type="transmembrane region" description="Helical" evidence="1">
    <location>
        <begin position="659"/>
        <end position="680"/>
    </location>
</feature>